<keyword evidence="1" id="KW-0645">Protease</keyword>
<organism evidence="5 6">
    <name type="scientific">Rummeliibacillus stabekisii</name>
    <dbReference type="NCBI Taxonomy" id="241244"/>
    <lineage>
        <taxon>Bacteria</taxon>
        <taxon>Bacillati</taxon>
        <taxon>Bacillota</taxon>
        <taxon>Bacilli</taxon>
        <taxon>Bacillales</taxon>
        <taxon>Caryophanaceae</taxon>
        <taxon>Rummeliibacillus</taxon>
    </lineage>
</organism>
<gene>
    <name evidence="5" type="ORF">ATY39_12180</name>
</gene>
<dbReference type="SUPFAM" id="SSF63817">
    <property type="entry name" value="Sortase"/>
    <property type="match status" value="1"/>
</dbReference>
<reference evidence="5 6" key="1">
    <citation type="journal article" date="2016" name="Genome Announc.">
        <title>Whole-Genome Sequence of Rummeliibacillus stabekisii Strain PP9 Isolated from Antarctic Soil.</title>
        <authorList>
            <person name="da Mota F.F."/>
            <person name="Vollu R.E."/>
            <person name="Jurelevicius D."/>
            <person name="Seldin L."/>
        </authorList>
    </citation>
    <scope>NUCLEOTIDE SEQUENCE [LARGE SCALE GENOMIC DNA]</scope>
    <source>
        <strain evidence="5 6">PP9</strain>
    </source>
</reference>
<dbReference type="GO" id="GO:0008234">
    <property type="term" value="F:cysteine-type peptidase activity"/>
    <property type="evidence" value="ECO:0007669"/>
    <property type="project" value="UniProtKB-KW"/>
</dbReference>
<protein>
    <recommendedName>
        <fullName evidence="7">Class A sortase</fullName>
    </recommendedName>
</protein>
<proteinExistence type="predicted"/>
<dbReference type="InterPro" id="IPR005754">
    <property type="entry name" value="Sortase"/>
</dbReference>
<dbReference type="GO" id="GO:0006508">
    <property type="term" value="P:proteolysis"/>
    <property type="evidence" value="ECO:0007669"/>
    <property type="project" value="UniProtKB-KW"/>
</dbReference>
<dbReference type="InterPro" id="IPR042007">
    <property type="entry name" value="Sortase_A"/>
</dbReference>
<keyword evidence="3" id="KW-0788">Thiol protease</keyword>
<evidence type="ECO:0000256" key="3">
    <source>
        <dbReference type="ARBA" id="ARBA00022807"/>
    </source>
</evidence>
<evidence type="ECO:0000313" key="5">
    <source>
        <dbReference type="EMBL" id="AMX00107.1"/>
    </source>
</evidence>
<dbReference type="CDD" id="cd06165">
    <property type="entry name" value="Sortase_A"/>
    <property type="match status" value="1"/>
</dbReference>
<keyword evidence="6" id="KW-1185">Reference proteome</keyword>
<dbReference type="STRING" id="241244.ATY39_12180"/>
<dbReference type="Pfam" id="PF04203">
    <property type="entry name" value="Sortase"/>
    <property type="match status" value="1"/>
</dbReference>
<keyword evidence="2" id="KW-0378">Hydrolase</keyword>
<dbReference type="RefSeq" id="WP_066790147.1">
    <property type="nucleotide sequence ID" value="NZ_CP014806.1"/>
</dbReference>
<evidence type="ECO:0000256" key="1">
    <source>
        <dbReference type="ARBA" id="ARBA00022670"/>
    </source>
</evidence>
<dbReference type="InterPro" id="IPR023365">
    <property type="entry name" value="Sortase_dom-sf"/>
</dbReference>
<dbReference type="NCBIfam" id="TIGR01076">
    <property type="entry name" value="sortase_fam"/>
    <property type="match status" value="1"/>
</dbReference>
<dbReference type="Gene3D" id="2.40.260.10">
    <property type="entry name" value="Sortase"/>
    <property type="match status" value="1"/>
</dbReference>
<feature type="active site" description="Proton donor/acceptor" evidence="4">
    <location>
        <position position="127"/>
    </location>
</feature>
<dbReference type="EMBL" id="CP014806">
    <property type="protein sequence ID" value="AMX00107.1"/>
    <property type="molecule type" value="Genomic_DNA"/>
</dbReference>
<evidence type="ECO:0000313" key="6">
    <source>
        <dbReference type="Proteomes" id="UP000076021"/>
    </source>
</evidence>
<dbReference type="OrthoDB" id="1648028at2"/>
<accession>A0A143HF53</accession>
<reference evidence="6" key="2">
    <citation type="submission" date="2016-03" db="EMBL/GenBank/DDBJ databases">
        <authorList>
            <person name="Ploux O."/>
        </authorList>
    </citation>
    <scope>NUCLEOTIDE SEQUENCE [LARGE SCALE GENOMIC DNA]</scope>
    <source>
        <strain evidence="6">PP9</strain>
    </source>
</reference>
<evidence type="ECO:0000256" key="4">
    <source>
        <dbReference type="PIRSR" id="PIRSR605754-1"/>
    </source>
</evidence>
<evidence type="ECO:0000256" key="2">
    <source>
        <dbReference type="ARBA" id="ARBA00022801"/>
    </source>
</evidence>
<sequence length="219" mass="24603">MTRKILLVAGTLLLLVGLTLSFQKPIMSFLVGQMSKETIQKASKPTEKEDRHSSFDFAQVKNVTLRDVLDARTKKKNIHAIGAIHIPKVKLQLPIVYGISNANLTVGAGTMKKEQEMGEGNYALAAHNMNDGKTLFSPLTKAKKGMKVYLTDFQAIYEYRIKDMSYVQPTQVDVIQDIGQKRLITLVTCNADGTQRLIVRGEYVRQFPYKANNSYFLNT</sequence>
<dbReference type="Proteomes" id="UP000076021">
    <property type="component" value="Chromosome"/>
</dbReference>
<feature type="active site" description="Acyl-thioester intermediate" evidence="4">
    <location>
        <position position="189"/>
    </location>
</feature>
<dbReference type="KEGG" id="rst:ATY39_12180"/>
<name>A0A143HF53_9BACL</name>
<dbReference type="AlphaFoldDB" id="A0A143HF53"/>
<evidence type="ECO:0008006" key="7">
    <source>
        <dbReference type="Google" id="ProtNLM"/>
    </source>
</evidence>